<keyword evidence="2" id="KW-1185">Reference proteome</keyword>
<sequence>MSQWKYNSVAITLKFCFLCRDAETYELHFLSTYLHCADFKVIRHFIGCFQWKIFPTFHCLCSQVERSVIGSRKFLMGVLTLVDAGKWLIVFICIR</sequence>
<organism evidence="1 2">
    <name type="scientific">Helicoverpa armigera</name>
    <name type="common">Cotton bollworm</name>
    <name type="synonym">Heliothis armigera</name>
    <dbReference type="NCBI Taxonomy" id="29058"/>
    <lineage>
        <taxon>Eukaryota</taxon>
        <taxon>Metazoa</taxon>
        <taxon>Ecdysozoa</taxon>
        <taxon>Arthropoda</taxon>
        <taxon>Hexapoda</taxon>
        <taxon>Insecta</taxon>
        <taxon>Pterygota</taxon>
        <taxon>Neoptera</taxon>
        <taxon>Endopterygota</taxon>
        <taxon>Lepidoptera</taxon>
        <taxon>Glossata</taxon>
        <taxon>Ditrysia</taxon>
        <taxon>Noctuoidea</taxon>
        <taxon>Noctuidae</taxon>
        <taxon>Heliothinae</taxon>
        <taxon>Helicoverpa</taxon>
    </lineage>
</organism>
<evidence type="ECO:0000313" key="2">
    <source>
        <dbReference type="Proteomes" id="UP000249218"/>
    </source>
</evidence>
<name>A0A2W1BIV6_HELAM</name>
<accession>A0A2W1BIV6</accession>
<reference evidence="1 2" key="1">
    <citation type="journal article" date="2017" name="BMC Biol.">
        <title>Genomic innovations, transcriptional plasticity and gene loss underlying the evolution and divergence of two highly polyphagous and invasive Helicoverpa pest species.</title>
        <authorList>
            <person name="Pearce S.L."/>
            <person name="Clarke D.F."/>
            <person name="East P.D."/>
            <person name="Elfekih S."/>
            <person name="Gordon K.H."/>
            <person name="Jermiin L.S."/>
            <person name="McGaughran A."/>
            <person name="Oakeshott J.G."/>
            <person name="Papanikolaou A."/>
            <person name="Perera O.P."/>
            <person name="Rane R.V."/>
            <person name="Richards S."/>
            <person name="Tay W.T."/>
            <person name="Walsh T.K."/>
            <person name="Anderson A."/>
            <person name="Anderson C.J."/>
            <person name="Asgari S."/>
            <person name="Board P.G."/>
            <person name="Bretschneider A."/>
            <person name="Campbell P.M."/>
            <person name="Chertemps T."/>
            <person name="Christeller J.T."/>
            <person name="Coppin C.W."/>
            <person name="Downes S.J."/>
            <person name="Duan G."/>
            <person name="Farnsworth C.A."/>
            <person name="Good R.T."/>
            <person name="Han L.B."/>
            <person name="Han Y.C."/>
            <person name="Hatje K."/>
            <person name="Horne I."/>
            <person name="Huang Y.P."/>
            <person name="Hughes D.S."/>
            <person name="Jacquin-Joly E."/>
            <person name="James W."/>
            <person name="Jhangiani S."/>
            <person name="Kollmar M."/>
            <person name="Kuwar S.S."/>
            <person name="Li S."/>
            <person name="Liu N.Y."/>
            <person name="Maibeche M.T."/>
            <person name="Miller J.R."/>
            <person name="Montagne N."/>
            <person name="Perry T."/>
            <person name="Qu J."/>
            <person name="Song S.V."/>
            <person name="Sutton G.G."/>
            <person name="Vogel H."/>
            <person name="Walenz B.P."/>
            <person name="Xu W."/>
            <person name="Zhang H.J."/>
            <person name="Zou Z."/>
            <person name="Batterham P."/>
            <person name="Edwards O.R."/>
            <person name="Feyereisen R."/>
            <person name="Gibbs R.A."/>
            <person name="Heckel D.G."/>
            <person name="McGrath A."/>
            <person name="Robin C."/>
            <person name="Scherer S.E."/>
            <person name="Worley K.C."/>
            <person name="Wu Y.D."/>
        </authorList>
    </citation>
    <scope>NUCLEOTIDE SEQUENCE [LARGE SCALE GENOMIC DNA]</scope>
    <source>
        <strain evidence="1">Harm_GR_Male_#8</strain>
        <tissue evidence="1">Whole organism</tissue>
    </source>
</reference>
<gene>
    <name evidence="1" type="primary">HaOG207270</name>
    <name evidence="1" type="ORF">B5X24_HaOG207270</name>
</gene>
<evidence type="ECO:0000313" key="1">
    <source>
        <dbReference type="EMBL" id="PZC74778.1"/>
    </source>
</evidence>
<dbReference type="AlphaFoldDB" id="A0A2W1BIV6"/>
<proteinExistence type="predicted"/>
<dbReference type="Proteomes" id="UP000249218">
    <property type="component" value="Unassembled WGS sequence"/>
</dbReference>
<dbReference type="EMBL" id="KZ150028">
    <property type="protein sequence ID" value="PZC74778.1"/>
    <property type="molecule type" value="Genomic_DNA"/>
</dbReference>
<protein>
    <submittedName>
        <fullName evidence="1">Uncharacterized protein</fullName>
    </submittedName>
</protein>